<evidence type="ECO:0000256" key="1">
    <source>
        <dbReference type="SAM" id="MobiDB-lite"/>
    </source>
</evidence>
<evidence type="ECO:0000313" key="3">
    <source>
        <dbReference type="Proteomes" id="UP000011572"/>
    </source>
</evidence>
<dbReference type="AlphaFoldDB" id="M0DE35"/>
<feature type="compositionally biased region" description="Low complexity" evidence="1">
    <location>
        <begin position="105"/>
        <end position="119"/>
    </location>
</feature>
<name>M0DE35_9EURY</name>
<protein>
    <submittedName>
        <fullName evidence="2">Uncharacterized protein</fullName>
    </submittedName>
</protein>
<feature type="compositionally biased region" description="Basic and acidic residues" evidence="1">
    <location>
        <begin position="15"/>
        <end position="26"/>
    </location>
</feature>
<feature type="region of interest" description="Disordered" evidence="1">
    <location>
        <begin position="89"/>
        <end position="131"/>
    </location>
</feature>
<dbReference type="PATRIC" id="fig|1227486.3.peg.1275"/>
<dbReference type="InterPro" id="IPR055978">
    <property type="entry name" value="DUF7556"/>
</dbReference>
<sequence>MCGAGPPTRGVGTAAERRRIGGDRGRPPAYREGTRADEKLDTFGHIVGRATVFREMRRRTVPGISDPTADVGPVRNSYTYCELFTTMSRSSTPWDEPDPDRRRTALPTDPALDAADAPDVMASIDSSSSRPELVIADVSREDAWVSVDETDATVLEEWC</sequence>
<feature type="region of interest" description="Disordered" evidence="1">
    <location>
        <begin position="1"/>
        <end position="37"/>
    </location>
</feature>
<dbReference type="EMBL" id="AOIW01000044">
    <property type="protein sequence ID" value="ELZ33761.1"/>
    <property type="molecule type" value="Genomic_DNA"/>
</dbReference>
<organism evidence="2 3">
    <name type="scientific">Halorubrum distributum JCM 10247</name>
    <dbReference type="NCBI Taxonomy" id="1227486"/>
    <lineage>
        <taxon>Archaea</taxon>
        <taxon>Methanobacteriati</taxon>
        <taxon>Methanobacteriota</taxon>
        <taxon>Stenosarchaea group</taxon>
        <taxon>Halobacteria</taxon>
        <taxon>Halobacteriales</taxon>
        <taxon>Haloferacaceae</taxon>
        <taxon>Halorubrum</taxon>
        <taxon>Halorubrum distributum group</taxon>
    </lineage>
</organism>
<evidence type="ECO:0000313" key="2">
    <source>
        <dbReference type="EMBL" id="ELZ33761.1"/>
    </source>
</evidence>
<gene>
    <name evidence="2" type="ORF">C473_06775</name>
</gene>
<accession>M0DE35</accession>
<comment type="caution">
    <text evidence="2">The sequence shown here is derived from an EMBL/GenBank/DDBJ whole genome shotgun (WGS) entry which is preliminary data.</text>
</comment>
<proteinExistence type="predicted"/>
<reference evidence="2 3" key="1">
    <citation type="journal article" date="2014" name="PLoS Genet.">
        <title>Phylogenetically driven sequencing of extremely halophilic archaea reveals strategies for static and dynamic osmo-response.</title>
        <authorList>
            <person name="Becker E.A."/>
            <person name="Seitzer P.M."/>
            <person name="Tritt A."/>
            <person name="Larsen D."/>
            <person name="Krusor M."/>
            <person name="Yao A.I."/>
            <person name="Wu D."/>
            <person name="Madern D."/>
            <person name="Eisen J.A."/>
            <person name="Darling A.E."/>
            <person name="Facciotti M.T."/>
        </authorList>
    </citation>
    <scope>NUCLEOTIDE SEQUENCE [LARGE SCALE GENOMIC DNA]</scope>
    <source>
        <strain evidence="2 3">JCM 10247</strain>
    </source>
</reference>
<dbReference type="Pfam" id="PF24433">
    <property type="entry name" value="DUF7556"/>
    <property type="match status" value="1"/>
</dbReference>
<dbReference type="Proteomes" id="UP000011572">
    <property type="component" value="Unassembled WGS sequence"/>
</dbReference>